<dbReference type="AlphaFoldDB" id="A0AAV5W5P6"/>
<feature type="non-terminal residue" evidence="1">
    <location>
        <position position="79"/>
    </location>
</feature>
<comment type="caution">
    <text evidence="1">The sequence shown here is derived from an EMBL/GenBank/DDBJ whole genome shotgun (WGS) entry which is preliminary data.</text>
</comment>
<name>A0AAV5W5P6_9BILA</name>
<organism evidence="1 2">
    <name type="scientific">Pristionchus fissidentatus</name>
    <dbReference type="NCBI Taxonomy" id="1538716"/>
    <lineage>
        <taxon>Eukaryota</taxon>
        <taxon>Metazoa</taxon>
        <taxon>Ecdysozoa</taxon>
        <taxon>Nematoda</taxon>
        <taxon>Chromadorea</taxon>
        <taxon>Rhabditida</taxon>
        <taxon>Rhabditina</taxon>
        <taxon>Diplogasteromorpha</taxon>
        <taxon>Diplogasteroidea</taxon>
        <taxon>Neodiplogasteridae</taxon>
        <taxon>Pristionchus</taxon>
    </lineage>
</organism>
<evidence type="ECO:0000313" key="1">
    <source>
        <dbReference type="EMBL" id="GMT25990.1"/>
    </source>
</evidence>
<keyword evidence="2" id="KW-1185">Reference proteome</keyword>
<gene>
    <name evidence="1" type="ORF">PFISCL1PPCAC_17287</name>
</gene>
<dbReference type="EMBL" id="BTSY01000004">
    <property type="protein sequence ID" value="GMT25990.1"/>
    <property type="molecule type" value="Genomic_DNA"/>
</dbReference>
<dbReference type="Proteomes" id="UP001432322">
    <property type="component" value="Unassembled WGS sequence"/>
</dbReference>
<protein>
    <submittedName>
        <fullName evidence="1">Uncharacterized protein</fullName>
    </submittedName>
</protein>
<proteinExistence type="predicted"/>
<feature type="non-terminal residue" evidence="1">
    <location>
        <position position="1"/>
    </location>
</feature>
<reference evidence="1" key="1">
    <citation type="submission" date="2023-10" db="EMBL/GenBank/DDBJ databases">
        <title>Genome assembly of Pristionchus species.</title>
        <authorList>
            <person name="Yoshida K."/>
            <person name="Sommer R.J."/>
        </authorList>
    </citation>
    <scope>NUCLEOTIDE SEQUENCE</scope>
    <source>
        <strain evidence="1">RS5133</strain>
    </source>
</reference>
<evidence type="ECO:0000313" key="2">
    <source>
        <dbReference type="Proteomes" id="UP001432322"/>
    </source>
</evidence>
<accession>A0AAV5W5P6</accession>
<sequence length="79" mass="8574">FGINQEAKIIPPPTVAGTPPPIIDVTVSQVEEGQDGPVVYRKFEIKADDSIIDSLRIYEHKSVEMVISGTLKGAPTQLK</sequence>